<dbReference type="Proteomes" id="UP000252519">
    <property type="component" value="Unassembled WGS sequence"/>
</dbReference>
<evidence type="ECO:0000313" key="2">
    <source>
        <dbReference type="Proteomes" id="UP000252519"/>
    </source>
</evidence>
<dbReference type="Gene3D" id="3.10.10.10">
    <property type="entry name" value="HIV Type 1 Reverse Transcriptase, subunit A, domain 1"/>
    <property type="match status" value="1"/>
</dbReference>
<organism evidence="1 2">
    <name type="scientific">Ancylostoma caninum</name>
    <name type="common">Dog hookworm</name>
    <dbReference type="NCBI Taxonomy" id="29170"/>
    <lineage>
        <taxon>Eukaryota</taxon>
        <taxon>Metazoa</taxon>
        <taxon>Ecdysozoa</taxon>
        <taxon>Nematoda</taxon>
        <taxon>Chromadorea</taxon>
        <taxon>Rhabditida</taxon>
        <taxon>Rhabditina</taxon>
        <taxon>Rhabditomorpha</taxon>
        <taxon>Strongyloidea</taxon>
        <taxon>Ancylostomatidae</taxon>
        <taxon>Ancylostomatinae</taxon>
        <taxon>Ancylostoma</taxon>
    </lineage>
</organism>
<evidence type="ECO:0008006" key="3">
    <source>
        <dbReference type="Google" id="ProtNLM"/>
    </source>
</evidence>
<protein>
    <recommendedName>
        <fullName evidence="3">Reverse transcriptase domain-containing protein</fullName>
    </recommendedName>
</protein>
<dbReference type="InterPro" id="IPR043502">
    <property type="entry name" value="DNA/RNA_pol_sf"/>
</dbReference>
<keyword evidence="2" id="KW-1185">Reference proteome</keyword>
<dbReference type="AlphaFoldDB" id="A0A368GZ84"/>
<proteinExistence type="predicted"/>
<dbReference type="SUPFAM" id="SSF56672">
    <property type="entry name" value="DNA/RNA polymerases"/>
    <property type="match status" value="1"/>
</dbReference>
<dbReference type="OrthoDB" id="5829234at2759"/>
<evidence type="ECO:0000313" key="1">
    <source>
        <dbReference type="EMBL" id="RCN49644.1"/>
    </source>
</evidence>
<dbReference type="PANTHER" id="PTHR37984:SF5">
    <property type="entry name" value="PROTEIN NYNRIN-LIKE"/>
    <property type="match status" value="1"/>
</dbReference>
<dbReference type="PANTHER" id="PTHR37984">
    <property type="entry name" value="PROTEIN CBG26694"/>
    <property type="match status" value="1"/>
</dbReference>
<name>A0A368GZ84_ANCCA</name>
<dbReference type="InterPro" id="IPR050951">
    <property type="entry name" value="Retrovirus_Pol_polyprotein"/>
</dbReference>
<dbReference type="EMBL" id="JOJR01000031">
    <property type="protein sequence ID" value="RCN49644.1"/>
    <property type="molecule type" value="Genomic_DNA"/>
</dbReference>
<reference evidence="1 2" key="1">
    <citation type="submission" date="2014-10" db="EMBL/GenBank/DDBJ databases">
        <title>Draft genome of the hookworm Ancylostoma caninum.</title>
        <authorList>
            <person name="Mitreva M."/>
        </authorList>
    </citation>
    <scope>NUCLEOTIDE SEQUENCE [LARGE SCALE GENOMIC DNA]</scope>
    <source>
        <strain evidence="1 2">Baltimore</strain>
    </source>
</reference>
<gene>
    <name evidence="1" type="ORF">ANCCAN_04268</name>
</gene>
<accession>A0A368GZ84</accession>
<dbReference type="STRING" id="29170.A0A368GZ84"/>
<comment type="caution">
    <text evidence="1">The sequence shown here is derived from an EMBL/GenBank/DDBJ whole genome shotgun (WGS) entry which is preliminary data.</text>
</comment>
<sequence length="173" mass="19816">MDTHILQRAYSVTSKRATHYVDKIEALCLDCGPHYNLVYTVKEMSKIKVRREIVRILHENKQLFEEGLGKCISTNAKLEFKADPVPKFFRARPVPIALRPKVGVKLEELLRTGTLRRVEHSQWATPLVIVPKPGEGGGDKNLWRLQGHGKSTTRYKSVPSTATTRPVPYIEWW</sequence>